<dbReference type="PROSITE" id="PS50850">
    <property type="entry name" value="MFS"/>
    <property type="match status" value="1"/>
</dbReference>
<dbReference type="InterPro" id="IPR011701">
    <property type="entry name" value="MFS"/>
</dbReference>
<feature type="domain" description="Major facilitator superfamily (MFS) profile" evidence="6">
    <location>
        <begin position="46"/>
        <end position="514"/>
    </location>
</feature>
<name>A0A9W9D390_9PLEO</name>
<dbReference type="GO" id="GO:0005886">
    <property type="term" value="C:plasma membrane"/>
    <property type="evidence" value="ECO:0007669"/>
    <property type="project" value="TreeGrafter"/>
</dbReference>
<dbReference type="PRINTS" id="PR01035">
    <property type="entry name" value="TCRTETA"/>
</dbReference>
<protein>
    <recommendedName>
        <fullName evidence="6">Major facilitator superfamily (MFS) profile domain-containing protein</fullName>
    </recommendedName>
</protein>
<feature type="transmembrane region" description="Helical" evidence="5">
    <location>
        <begin position="285"/>
        <end position="303"/>
    </location>
</feature>
<comment type="caution">
    <text evidence="7">The sequence shown here is derived from an EMBL/GenBank/DDBJ whole genome shotgun (WGS) entry which is preliminary data.</text>
</comment>
<feature type="transmembrane region" description="Helical" evidence="5">
    <location>
        <begin position="416"/>
        <end position="433"/>
    </location>
</feature>
<dbReference type="OrthoDB" id="10021397at2759"/>
<evidence type="ECO:0000259" key="6">
    <source>
        <dbReference type="PROSITE" id="PS50850"/>
    </source>
</evidence>
<feature type="transmembrane region" description="Helical" evidence="5">
    <location>
        <begin position="250"/>
        <end position="273"/>
    </location>
</feature>
<feature type="transmembrane region" description="Helical" evidence="5">
    <location>
        <begin position="365"/>
        <end position="382"/>
    </location>
</feature>
<dbReference type="EMBL" id="JAPEVA010000112">
    <property type="protein sequence ID" value="KAJ4399170.1"/>
    <property type="molecule type" value="Genomic_DNA"/>
</dbReference>
<gene>
    <name evidence="7" type="ORF">N0V91_009627</name>
</gene>
<dbReference type="PANTHER" id="PTHR23501:SF201">
    <property type="entry name" value="MFS AFLATOXIN EFFLUX PUMP"/>
    <property type="match status" value="1"/>
</dbReference>
<feature type="transmembrane region" description="Helical" evidence="5">
    <location>
        <begin position="121"/>
        <end position="140"/>
    </location>
</feature>
<evidence type="ECO:0000256" key="4">
    <source>
        <dbReference type="ARBA" id="ARBA00023136"/>
    </source>
</evidence>
<dbReference type="InterPro" id="IPR036259">
    <property type="entry name" value="MFS_trans_sf"/>
</dbReference>
<keyword evidence="2 5" id="KW-0812">Transmembrane</keyword>
<sequence length="514" mass="55095">MTFKDAHGTADQSFKSDQLSGVIKPERQDAPETASEYPSMGKLAIIMCSIYITMFLIALDKTILVPAIPVITNRFDSLSDIGWYGSAYMLTLCAFQLFWGRIYMISSTSCLPRAFDSPKSILLSAITVFEIGSATCGAAASSSMFIVGRAIAGLGTAGMMNGVIVVMITVVPLKKRLILQGLIGAVFGVASVVGPLLGGVFTEKASWRWCFYINLPLGAVVVAILILVLRLPENESDPNAVREKKSAAETLVTLDPVGLITFIPSIICLLLALQWGGTTYTWSNWRIILLLTLFPLLFAAFLATQILRPKTATLPMRILTQRSVTLSFIFTFSSQAAMLVITYYIPLFFQAIKSFSPLDSGLATLPFLLSLVIGSIIAGGLVQRIGYPAPFMIASAIFGSIGAGFISTWLVDVNKSMWIGFQVLFGFGIGIGMQQPSMMAQIVLPKADQPTGVALMFFGQNLGGAIFVSVAQNVFTDCLAGSLSSIPGLELSKAAIVQMGATSIKDTVVCNTQV</sequence>
<evidence type="ECO:0000256" key="5">
    <source>
        <dbReference type="SAM" id="Phobius"/>
    </source>
</evidence>
<dbReference type="InterPro" id="IPR020846">
    <property type="entry name" value="MFS_dom"/>
</dbReference>
<accession>A0A9W9D390</accession>
<evidence type="ECO:0000256" key="3">
    <source>
        <dbReference type="ARBA" id="ARBA00022989"/>
    </source>
</evidence>
<dbReference type="SUPFAM" id="SSF103473">
    <property type="entry name" value="MFS general substrate transporter"/>
    <property type="match status" value="2"/>
</dbReference>
<keyword evidence="8" id="KW-1185">Reference proteome</keyword>
<feature type="transmembrane region" description="Helical" evidence="5">
    <location>
        <begin position="81"/>
        <end position="100"/>
    </location>
</feature>
<reference evidence="7" key="1">
    <citation type="submission" date="2022-10" db="EMBL/GenBank/DDBJ databases">
        <title>Tapping the CABI collections for fungal endophytes: first genome assemblies for Collariella, Neodidymelliopsis, Ascochyta clinopodiicola, Didymella pomorum, Didymosphaeria variabile, Neocosmospora piperis and Neocucurbitaria cava.</title>
        <authorList>
            <person name="Hill R."/>
        </authorList>
    </citation>
    <scope>NUCLEOTIDE SEQUENCE</scope>
    <source>
        <strain evidence="7">IMI 355091</strain>
    </source>
</reference>
<feature type="transmembrane region" description="Helical" evidence="5">
    <location>
        <begin position="389"/>
        <end position="410"/>
    </location>
</feature>
<feature type="transmembrane region" description="Helical" evidence="5">
    <location>
        <begin position="209"/>
        <end position="229"/>
    </location>
</feature>
<evidence type="ECO:0000256" key="2">
    <source>
        <dbReference type="ARBA" id="ARBA00022692"/>
    </source>
</evidence>
<feature type="transmembrane region" description="Helical" evidence="5">
    <location>
        <begin position="177"/>
        <end position="197"/>
    </location>
</feature>
<dbReference type="GO" id="GO:0022857">
    <property type="term" value="F:transmembrane transporter activity"/>
    <property type="evidence" value="ECO:0007669"/>
    <property type="project" value="InterPro"/>
</dbReference>
<feature type="transmembrane region" description="Helical" evidence="5">
    <location>
        <begin position="324"/>
        <end position="345"/>
    </location>
</feature>
<dbReference type="CDD" id="cd17502">
    <property type="entry name" value="MFS_Azr1_MDR_like"/>
    <property type="match status" value="1"/>
</dbReference>
<feature type="transmembrane region" description="Helical" evidence="5">
    <location>
        <begin position="43"/>
        <end position="69"/>
    </location>
</feature>
<keyword evidence="3 5" id="KW-1133">Transmembrane helix</keyword>
<dbReference type="Gene3D" id="1.20.1720.10">
    <property type="entry name" value="Multidrug resistance protein D"/>
    <property type="match status" value="1"/>
</dbReference>
<dbReference type="AlphaFoldDB" id="A0A9W9D390"/>
<dbReference type="FunFam" id="1.20.1720.10:FF:000012">
    <property type="entry name" value="MFS toxin efflux pump (AflT)"/>
    <property type="match status" value="1"/>
</dbReference>
<dbReference type="PANTHER" id="PTHR23501">
    <property type="entry name" value="MAJOR FACILITATOR SUPERFAMILY"/>
    <property type="match status" value="1"/>
</dbReference>
<dbReference type="Pfam" id="PF07690">
    <property type="entry name" value="MFS_1"/>
    <property type="match status" value="1"/>
</dbReference>
<keyword evidence="4 5" id="KW-0472">Membrane</keyword>
<evidence type="ECO:0000313" key="7">
    <source>
        <dbReference type="EMBL" id="KAJ4399170.1"/>
    </source>
</evidence>
<comment type="subcellular location">
    <subcellularLocation>
        <location evidence="1">Membrane</location>
        <topology evidence="1">Multi-pass membrane protein</topology>
    </subcellularLocation>
</comment>
<evidence type="ECO:0000313" key="8">
    <source>
        <dbReference type="Proteomes" id="UP001140510"/>
    </source>
</evidence>
<dbReference type="Proteomes" id="UP001140510">
    <property type="component" value="Unassembled WGS sequence"/>
</dbReference>
<dbReference type="Gene3D" id="1.20.1250.20">
    <property type="entry name" value="MFS general substrate transporter like domains"/>
    <property type="match status" value="1"/>
</dbReference>
<feature type="transmembrane region" description="Helical" evidence="5">
    <location>
        <begin position="146"/>
        <end position="170"/>
    </location>
</feature>
<proteinExistence type="predicted"/>
<evidence type="ECO:0000256" key="1">
    <source>
        <dbReference type="ARBA" id="ARBA00004141"/>
    </source>
</evidence>
<organism evidence="7 8">
    <name type="scientific">Didymella pomorum</name>
    <dbReference type="NCBI Taxonomy" id="749634"/>
    <lineage>
        <taxon>Eukaryota</taxon>
        <taxon>Fungi</taxon>
        <taxon>Dikarya</taxon>
        <taxon>Ascomycota</taxon>
        <taxon>Pezizomycotina</taxon>
        <taxon>Dothideomycetes</taxon>
        <taxon>Pleosporomycetidae</taxon>
        <taxon>Pleosporales</taxon>
        <taxon>Pleosporineae</taxon>
        <taxon>Didymellaceae</taxon>
        <taxon>Didymella</taxon>
    </lineage>
</organism>
<dbReference type="InterPro" id="IPR001958">
    <property type="entry name" value="Tet-R_TetA/multi-R_MdtG-like"/>
</dbReference>